<proteinExistence type="predicted"/>
<keyword evidence="2" id="KW-1185">Reference proteome</keyword>
<organism evidence="1 2">
    <name type="scientific">Melastoma candidum</name>
    <dbReference type="NCBI Taxonomy" id="119954"/>
    <lineage>
        <taxon>Eukaryota</taxon>
        <taxon>Viridiplantae</taxon>
        <taxon>Streptophyta</taxon>
        <taxon>Embryophyta</taxon>
        <taxon>Tracheophyta</taxon>
        <taxon>Spermatophyta</taxon>
        <taxon>Magnoliopsida</taxon>
        <taxon>eudicotyledons</taxon>
        <taxon>Gunneridae</taxon>
        <taxon>Pentapetalae</taxon>
        <taxon>rosids</taxon>
        <taxon>malvids</taxon>
        <taxon>Myrtales</taxon>
        <taxon>Melastomataceae</taxon>
        <taxon>Melastomatoideae</taxon>
        <taxon>Melastomateae</taxon>
        <taxon>Melastoma</taxon>
    </lineage>
</organism>
<dbReference type="Proteomes" id="UP001057402">
    <property type="component" value="Chromosome 3"/>
</dbReference>
<reference evidence="2" key="1">
    <citation type="journal article" date="2023" name="Front. Plant Sci.">
        <title>Chromosomal-level genome assembly of Melastoma candidum provides insights into trichome evolution.</title>
        <authorList>
            <person name="Zhong Y."/>
            <person name="Wu W."/>
            <person name="Sun C."/>
            <person name="Zou P."/>
            <person name="Liu Y."/>
            <person name="Dai S."/>
            <person name="Zhou R."/>
        </authorList>
    </citation>
    <scope>NUCLEOTIDE SEQUENCE [LARGE SCALE GENOMIC DNA]</scope>
</reference>
<dbReference type="EMBL" id="CM042882">
    <property type="protein sequence ID" value="KAI4380198.1"/>
    <property type="molecule type" value="Genomic_DNA"/>
</dbReference>
<name>A0ACB9RP33_9MYRT</name>
<protein>
    <submittedName>
        <fullName evidence="1">Uncharacterized protein</fullName>
    </submittedName>
</protein>
<accession>A0ACB9RP33</accession>
<comment type="caution">
    <text evidence="1">The sequence shown here is derived from an EMBL/GenBank/DDBJ whole genome shotgun (WGS) entry which is preliminary data.</text>
</comment>
<sequence>MGLPDTNHQGGLPLYQPSGNLGSWETSPAPNAAGTGLAMATMHGPDCYPSPNGLCLISLTNPYSVQHLAHRCLLCSSRSQCNILLGPQICQVYILKTVTLQPRSRNTSIFRKDIQPRCPTSPSSQSFRFNDDDRIATYPQNQQRPCLCSSLPTPTQAVALQPGQVATSCSPAIGNPFIPFHVGSDDNHVGGSLVLLTASTLPWPASPSAEAEQDPPNEDNPNILRFGRDRPLFLPALLRQRGGEPSSPSASELIQQPATSEQSTSLTSRGGEPLNQQQPDVPGPSIDGIQALLTMASSDPAVDPVLFPSNRPASPRPTSAPRSTSAGPQTSLKSAVENPPSPGVPKAGSGELTLPGVPRPGATPCAPHRHDSSVRHRYLRLQALQRDGVPRRASPTFGKW</sequence>
<gene>
    <name evidence="1" type="ORF">MLD38_006417</name>
</gene>
<evidence type="ECO:0000313" key="2">
    <source>
        <dbReference type="Proteomes" id="UP001057402"/>
    </source>
</evidence>
<evidence type="ECO:0000313" key="1">
    <source>
        <dbReference type="EMBL" id="KAI4380198.1"/>
    </source>
</evidence>